<evidence type="ECO:0000313" key="2">
    <source>
        <dbReference type="EMBL" id="SIO02652.1"/>
    </source>
</evidence>
<dbReference type="InterPro" id="IPR013785">
    <property type="entry name" value="Aldolase_TIM"/>
</dbReference>
<reference evidence="3" key="1">
    <citation type="submission" date="2016-11" db="EMBL/GenBank/DDBJ databases">
        <authorList>
            <person name="Varghese N."/>
            <person name="Submissions S."/>
        </authorList>
    </citation>
    <scope>NUCLEOTIDE SEQUENCE [LARGE SCALE GENOMIC DNA]</scope>
    <source>
        <strain evidence="3">DSM 29440</strain>
    </source>
</reference>
<accession>A0A1N6G5G8</accession>
<dbReference type="STRING" id="1217970.SAMN05444002_2213"/>
<name>A0A1N6G5G8_9RHOB</name>
<proteinExistence type="predicted"/>
<organism evidence="2 3">
    <name type="scientific">Vannielia litorea</name>
    <dbReference type="NCBI Taxonomy" id="1217970"/>
    <lineage>
        <taxon>Bacteria</taxon>
        <taxon>Pseudomonadati</taxon>
        <taxon>Pseudomonadota</taxon>
        <taxon>Alphaproteobacteria</taxon>
        <taxon>Rhodobacterales</taxon>
        <taxon>Paracoccaceae</taxon>
        <taxon>Vannielia</taxon>
    </lineage>
</organism>
<dbReference type="AlphaFoldDB" id="A0A1N6G5G8"/>
<dbReference type="EMBL" id="FSRL01000001">
    <property type="protein sequence ID" value="SIO02652.1"/>
    <property type="molecule type" value="Genomic_DNA"/>
</dbReference>
<dbReference type="SUPFAM" id="SSF51445">
    <property type="entry name" value="(Trans)glycosidases"/>
    <property type="match status" value="1"/>
</dbReference>
<feature type="domain" description="Glycoside-hydrolase family GH114 TIM-barrel" evidence="1">
    <location>
        <begin position="23"/>
        <end position="240"/>
    </location>
</feature>
<dbReference type="PANTHER" id="PTHR35273">
    <property type="entry name" value="ALPHA-1,4 POLYGALACTOSAMINIDASE, PUTATIVE (AFU_ORTHOLOGUE AFUA_3G07890)-RELATED"/>
    <property type="match status" value="1"/>
</dbReference>
<protein>
    <submittedName>
        <fullName evidence="2">Glycoside-hydrolase family GH114</fullName>
    </submittedName>
</protein>
<dbReference type="InterPro" id="IPR004352">
    <property type="entry name" value="GH114_TIM-barrel"/>
</dbReference>
<gene>
    <name evidence="2" type="ORF">SAMN05444002_2213</name>
</gene>
<evidence type="ECO:0000313" key="3">
    <source>
        <dbReference type="Proteomes" id="UP000184932"/>
    </source>
</evidence>
<evidence type="ECO:0000259" key="1">
    <source>
        <dbReference type="Pfam" id="PF03537"/>
    </source>
</evidence>
<dbReference type="GO" id="GO:0016787">
    <property type="term" value="F:hydrolase activity"/>
    <property type="evidence" value="ECO:0007669"/>
    <property type="project" value="UniProtKB-KW"/>
</dbReference>
<sequence>MASTAALTALGIFIIGGGEQAYWDWQLTHPYDLDINVKVLALDKDDHDRDTIMGLRARGVKPVCYVSIGSWEEYRDDIGRFPEEALGKPLGEWPDERYVDIRNAEVGRIMKDRIADCAARGFMAVEMDNMDVYDNDSGFDLSRDDALGYIRDLAGFARAQGLEVAQKNVPELVPELVGEMDFVMVEECYVYNFCDALKPYVDAGKDVLAIEYDDAGLDWEAICEDSKSRGIKLLLKSHEITAGGKSCN</sequence>
<dbReference type="OrthoDB" id="505502at2"/>
<dbReference type="Pfam" id="PF03537">
    <property type="entry name" value="Glyco_hydro_114"/>
    <property type="match status" value="1"/>
</dbReference>
<dbReference type="PANTHER" id="PTHR35273:SF2">
    <property type="entry name" value="ALPHA-GALACTOSIDASE"/>
    <property type="match status" value="1"/>
</dbReference>
<keyword evidence="2" id="KW-0378">Hydrolase</keyword>
<keyword evidence="3" id="KW-1185">Reference proteome</keyword>
<dbReference type="InterPro" id="IPR017853">
    <property type="entry name" value="GH"/>
</dbReference>
<dbReference type="RefSeq" id="WP_074256261.1">
    <property type="nucleotide sequence ID" value="NZ_FSRL01000001.1"/>
</dbReference>
<dbReference type="Gene3D" id="3.20.20.70">
    <property type="entry name" value="Aldolase class I"/>
    <property type="match status" value="1"/>
</dbReference>
<dbReference type="Proteomes" id="UP000184932">
    <property type="component" value="Unassembled WGS sequence"/>
</dbReference>